<dbReference type="Proteomes" id="UP001623559">
    <property type="component" value="Unassembled WGS sequence"/>
</dbReference>
<protein>
    <submittedName>
        <fullName evidence="1">Uncharacterized protein</fullName>
    </submittedName>
</protein>
<comment type="caution">
    <text evidence="1">The sequence shown here is derived from an EMBL/GenBank/DDBJ whole genome shotgun (WGS) entry which is preliminary data.</text>
</comment>
<evidence type="ECO:0000313" key="1">
    <source>
        <dbReference type="EMBL" id="MFL0206297.1"/>
    </source>
</evidence>
<proteinExistence type="predicted"/>
<gene>
    <name evidence="1" type="ORF">V7S74_06040</name>
</gene>
<accession>A0ABW8SWJ5</accession>
<dbReference type="EMBL" id="JBEWZG010000002">
    <property type="protein sequence ID" value="MFL0206297.1"/>
    <property type="molecule type" value="Genomic_DNA"/>
</dbReference>
<name>A0ABW8SWJ5_9BACT</name>
<reference evidence="1 2" key="1">
    <citation type="submission" date="2024-07" db="EMBL/GenBank/DDBJ databases">
        <authorList>
            <person name="Pitt A."/>
            <person name="Hahn M.W."/>
        </authorList>
    </citation>
    <scope>NUCLEOTIDE SEQUENCE [LARGE SCALE GENOMIC DNA]</scope>
    <source>
        <strain evidence="1 2">2-AUSEE-184A6</strain>
    </source>
</reference>
<evidence type="ECO:0000313" key="2">
    <source>
        <dbReference type="Proteomes" id="UP001623559"/>
    </source>
</evidence>
<sequence length="54" mass="6206">MKDFSNTEKRVAFFQKQLEKAMPAVRQQIKVYESHVKSGTTNKSPLVAPQFKHA</sequence>
<dbReference type="RefSeq" id="WP_406777875.1">
    <property type="nucleotide sequence ID" value="NZ_JBEWZG010000002.1"/>
</dbReference>
<organism evidence="1 2">
    <name type="scientific">Aquirufa novilacunae</name>
    <dbReference type="NCBI Taxonomy" id="3139305"/>
    <lineage>
        <taxon>Bacteria</taxon>
        <taxon>Pseudomonadati</taxon>
        <taxon>Bacteroidota</taxon>
        <taxon>Cytophagia</taxon>
        <taxon>Cytophagales</taxon>
        <taxon>Flectobacillaceae</taxon>
        <taxon>Aquirufa</taxon>
    </lineage>
</organism>